<organism evidence="12">
    <name type="scientific">Vibrio parahaemolyticus</name>
    <dbReference type="NCBI Taxonomy" id="670"/>
    <lineage>
        <taxon>Bacteria</taxon>
        <taxon>Pseudomonadati</taxon>
        <taxon>Pseudomonadota</taxon>
        <taxon>Gammaproteobacteria</taxon>
        <taxon>Vibrionales</taxon>
        <taxon>Vibrionaceae</taxon>
        <taxon>Vibrio</taxon>
    </lineage>
</organism>
<feature type="binding site" evidence="9">
    <location>
        <position position="388"/>
    </location>
    <ligand>
        <name>substrate</name>
    </ligand>
</feature>
<dbReference type="UniPathway" id="UPA00038">
    <property type="reaction ID" value="UER00491"/>
</dbReference>
<keyword evidence="5 7" id="KW-0520">NAD</keyword>
<evidence type="ECO:0000256" key="3">
    <source>
        <dbReference type="ARBA" id="ARBA00012954"/>
    </source>
</evidence>
<dbReference type="PANTHER" id="PTHR43750">
    <property type="entry name" value="UDP-GLUCOSE 6-DEHYDROGENASE TUAD"/>
    <property type="match status" value="1"/>
</dbReference>
<feature type="binding site" evidence="9">
    <location>
        <position position="307"/>
    </location>
    <ligand>
        <name>substrate</name>
    </ligand>
</feature>
<keyword evidence="4 7" id="KW-0560">Oxidoreductase</keyword>
<feature type="binding site" evidence="10">
    <location>
        <position position="29"/>
    </location>
    <ligand>
        <name>NAD(+)</name>
        <dbReference type="ChEBI" id="CHEBI:57540"/>
    </ligand>
</feature>
<feature type="binding site" evidence="10">
    <location>
        <position position="145"/>
    </location>
    <ligand>
        <name>NAD(+)</name>
        <dbReference type="ChEBI" id="CHEBI:57540"/>
    </ligand>
</feature>
<evidence type="ECO:0000256" key="4">
    <source>
        <dbReference type="ARBA" id="ARBA00023002"/>
    </source>
</evidence>
<gene>
    <name evidence="12" type="primary">ugd</name>
    <name evidence="12" type="ORF">VP239_00018</name>
</gene>
<dbReference type="EC" id="1.1.1.22" evidence="3 7"/>
<feature type="binding site" evidence="10">
    <location>
        <position position="256"/>
    </location>
    <ligand>
        <name>NAD(+)</name>
        <dbReference type="ChEBI" id="CHEBI:57540"/>
    </ligand>
</feature>
<feature type="active site" description="Nucleophile" evidence="8">
    <location>
        <position position="253"/>
    </location>
</feature>
<evidence type="ECO:0000256" key="6">
    <source>
        <dbReference type="ARBA" id="ARBA00047473"/>
    </source>
</evidence>
<evidence type="ECO:0000256" key="10">
    <source>
        <dbReference type="PIRSR" id="PIRSR500134-3"/>
    </source>
</evidence>
<feature type="binding site" evidence="10">
    <location>
        <position position="118"/>
    </location>
    <ligand>
        <name>NAD(+)</name>
        <dbReference type="ChEBI" id="CHEBI:57540"/>
    </ligand>
</feature>
<dbReference type="SUPFAM" id="SSF48179">
    <property type="entry name" value="6-phosphogluconate dehydrogenase C-terminal domain-like"/>
    <property type="match status" value="1"/>
</dbReference>
<dbReference type="AlphaFoldDB" id="A0A7M1W7P7"/>
<protein>
    <recommendedName>
        <fullName evidence="3 7">UDP-glucose 6-dehydrogenase</fullName>
        <ecNumber evidence="3 7">1.1.1.22</ecNumber>
    </recommendedName>
</protein>
<dbReference type="InterPro" id="IPR001732">
    <property type="entry name" value="UDP-Glc/GDP-Man_DH_N"/>
</dbReference>
<dbReference type="SUPFAM" id="SSF52413">
    <property type="entry name" value="UDP-glucose/GDP-mannose dehydrogenase C-terminal domain"/>
    <property type="match status" value="1"/>
</dbReference>
<dbReference type="PANTHER" id="PTHR43750:SF2">
    <property type="entry name" value="UDP-GLUCOSE 6-DEHYDROGENASE"/>
    <property type="match status" value="1"/>
</dbReference>
<feature type="binding site" evidence="9">
    <location>
        <begin position="142"/>
        <end position="145"/>
    </location>
    <ligand>
        <name>substrate</name>
    </ligand>
</feature>
<evidence type="ECO:0000256" key="8">
    <source>
        <dbReference type="PIRSR" id="PIRSR500134-1"/>
    </source>
</evidence>
<feature type="binding site" evidence="9">
    <location>
        <position position="250"/>
    </location>
    <ligand>
        <name>substrate</name>
    </ligand>
</feature>
<evidence type="ECO:0000256" key="1">
    <source>
        <dbReference type="ARBA" id="ARBA00004701"/>
    </source>
</evidence>
<comment type="pathway">
    <text evidence="1">Nucleotide-sugar biosynthesis; UDP-alpha-D-glucuronate biosynthesis; UDP-alpha-D-glucuronate from UDP-alpha-D-glucose: step 1/1.</text>
</comment>
<comment type="similarity">
    <text evidence="2 7">Belongs to the UDP-glucose/GDP-mannose dehydrogenase family.</text>
</comment>
<evidence type="ECO:0000259" key="11">
    <source>
        <dbReference type="SMART" id="SM00984"/>
    </source>
</evidence>
<dbReference type="NCBIfam" id="TIGR03026">
    <property type="entry name" value="NDP-sugDHase"/>
    <property type="match status" value="1"/>
</dbReference>
<dbReference type="InterPro" id="IPR014026">
    <property type="entry name" value="UDP-Glc/GDP-Man_DH_dimer"/>
</dbReference>
<dbReference type="EMBL" id="MT898231">
    <property type="protein sequence ID" value="QOS23073.1"/>
    <property type="molecule type" value="Genomic_DNA"/>
</dbReference>
<dbReference type="GO" id="GO:0006065">
    <property type="term" value="P:UDP-glucuronate biosynthetic process"/>
    <property type="evidence" value="ECO:0007669"/>
    <property type="project" value="UniProtKB-UniPathway"/>
</dbReference>
<dbReference type="SUPFAM" id="SSF51735">
    <property type="entry name" value="NAD(P)-binding Rossmann-fold domains"/>
    <property type="match status" value="1"/>
</dbReference>
<feature type="binding site" evidence="10">
    <location>
        <position position="83"/>
    </location>
    <ligand>
        <name>NAD(+)</name>
        <dbReference type="ChEBI" id="CHEBI:57540"/>
    </ligand>
</feature>
<accession>A0A7M1W7P7</accession>
<feature type="binding site" evidence="10">
    <location>
        <position position="314"/>
    </location>
    <ligand>
        <name>NAD(+)</name>
        <dbReference type="ChEBI" id="CHEBI:57540"/>
    </ligand>
</feature>
<feature type="binding site" evidence="10">
    <location>
        <position position="34"/>
    </location>
    <ligand>
        <name>NAD(+)</name>
        <dbReference type="ChEBI" id="CHEBI:57540"/>
    </ligand>
</feature>
<name>A0A7M1W7P7_VIBPH</name>
<dbReference type="FunFam" id="3.40.50.720:FF:000297">
    <property type="entry name" value="UDP-glucose 6-dehydrogenase"/>
    <property type="match status" value="1"/>
</dbReference>
<dbReference type="FunFam" id="1.10.1040.10:FF:000026">
    <property type="entry name" value="UDP-glucose 6-dehydrogenase"/>
    <property type="match status" value="1"/>
</dbReference>
<feature type="binding site" evidence="9">
    <location>
        <begin position="242"/>
        <end position="246"/>
    </location>
    <ligand>
        <name>substrate</name>
    </ligand>
</feature>
<dbReference type="InterPro" id="IPR036291">
    <property type="entry name" value="NAD(P)-bd_dom_sf"/>
</dbReference>
<comment type="catalytic activity">
    <reaction evidence="6 7">
        <text>UDP-alpha-D-glucose + 2 NAD(+) + H2O = UDP-alpha-D-glucuronate + 2 NADH + 3 H(+)</text>
        <dbReference type="Rhea" id="RHEA:23596"/>
        <dbReference type="ChEBI" id="CHEBI:15377"/>
        <dbReference type="ChEBI" id="CHEBI:15378"/>
        <dbReference type="ChEBI" id="CHEBI:57540"/>
        <dbReference type="ChEBI" id="CHEBI:57945"/>
        <dbReference type="ChEBI" id="CHEBI:58052"/>
        <dbReference type="ChEBI" id="CHEBI:58885"/>
        <dbReference type="EC" id="1.1.1.22"/>
    </reaction>
</comment>
<dbReference type="InterPro" id="IPR036220">
    <property type="entry name" value="UDP-Glc/GDP-Man_DH_C_sf"/>
</dbReference>
<dbReference type="GO" id="GO:0000271">
    <property type="term" value="P:polysaccharide biosynthetic process"/>
    <property type="evidence" value="ECO:0007669"/>
    <property type="project" value="InterPro"/>
</dbReference>
<dbReference type="InterPro" id="IPR013328">
    <property type="entry name" value="6PGD_dom2"/>
</dbReference>
<evidence type="ECO:0000256" key="9">
    <source>
        <dbReference type="PIRSR" id="PIRSR500134-2"/>
    </source>
</evidence>
<dbReference type="PIRSF" id="PIRSF000124">
    <property type="entry name" value="UDPglc_GDPman_dh"/>
    <property type="match status" value="1"/>
</dbReference>
<dbReference type="Pfam" id="PF03721">
    <property type="entry name" value="UDPG_MGDP_dh_N"/>
    <property type="match status" value="1"/>
</dbReference>
<sequence length="388" mass="43136">MKIAVAGTGYVGLSNAMLLAQNHEVVALDIVPEKVELLNKKQSPIVDAEIEHFLENKELNFIATTDKQKAYKGAEYVVIATPTDYDSVTHYFNTSSVEAVIKDVMSINPDAVMVIKSTVPVGYTARIKEELGCENVIFSPEFLREGKALYDNLHPSRIIVGERSERAEVFAGLLVEGAVKDDIQVLFTDSTEAEAVKLFSNTYLAMRVAYFNELDSYAEAHGLDARQIIEGVGLDPRIGNHYNNPSFGYGGYCLPKDTKQLLANYQDVPNNIIGAIVDANRTRKDFVAEAILKREPKVVGIYRLIMKAGSDNFRASSIQGIMKRIKAKGVEVVVYEPVLKEEDFFNSRVVKDLNEFKQSADVIVSNRMVEELADVADKVYTRDLFGSD</sequence>
<dbReference type="InterPro" id="IPR014027">
    <property type="entry name" value="UDP-Glc/GDP-Man_DH_C"/>
</dbReference>
<feature type="domain" description="UDP-glucose/GDP-mannose dehydrogenase C-terminal" evidence="11">
    <location>
        <begin position="300"/>
        <end position="387"/>
    </location>
</feature>
<evidence type="ECO:0000256" key="7">
    <source>
        <dbReference type="PIRNR" id="PIRNR000124"/>
    </source>
</evidence>
<dbReference type="RefSeq" id="WP_078533964.1">
    <property type="nucleotide sequence ID" value="NZ_MKQX01000003.1"/>
</dbReference>
<reference evidence="12" key="1">
    <citation type="submission" date="2020-08" db="EMBL/GenBank/DDBJ databases">
        <title>Genetic structure, function and evolution of capsule biosynthesis loci in Vibrio parahaemolyticus.</title>
        <authorList>
            <person name="Li L."/>
            <person name="Bian S."/>
        </authorList>
    </citation>
    <scope>NUCLEOTIDE SEQUENCE</scope>
    <source>
        <strain evidence="12">VP239</strain>
    </source>
</reference>
<evidence type="ECO:0000256" key="2">
    <source>
        <dbReference type="ARBA" id="ARBA00006601"/>
    </source>
</evidence>
<dbReference type="InterPro" id="IPR028357">
    <property type="entry name" value="UDPglc_DH_bac"/>
</dbReference>
<feature type="binding site" evidence="9">
    <location>
        <position position="306"/>
    </location>
    <ligand>
        <name>substrate</name>
    </ligand>
</feature>
<dbReference type="SMART" id="SM00984">
    <property type="entry name" value="UDPG_MGDP_dh_C"/>
    <property type="match status" value="1"/>
</dbReference>
<dbReference type="Pfam" id="PF03720">
    <property type="entry name" value="UDPG_MGDP_dh_C"/>
    <property type="match status" value="1"/>
</dbReference>
<dbReference type="Gene3D" id="3.40.50.720">
    <property type="entry name" value="NAD(P)-binding Rossmann-like Domain"/>
    <property type="match status" value="2"/>
</dbReference>
<dbReference type="InterPro" id="IPR008927">
    <property type="entry name" value="6-PGluconate_DH-like_C_sf"/>
</dbReference>
<dbReference type="GO" id="GO:0003979">
    <property type="term" value="F:UDP-glucose 6-dehydrogenase activity"/>
    <property type="evidence" value="ECO:0007669"/>
    <property type="project" value="UniProtKB-EC"/>
</dbReference>
<dbReference type="Gene3D" id="1.10.1040.10">
    <property type="entry name" value="N-(1-d-carboxylethyl)-l-norvaline Dehydrogenase, domain 2"/>
    <property type="match status" value="1"/>
</dbReference>
<dbReference type="GO" id="GO:0051287">
    <property type="term" value="F:NAD binding"/>
    <property type="evidence" value="ECO:0007669"/>
    <property type="project" value="InterPro"/>
</dbReference>
<evidence type="ECO:0000313" key="12">
    <source>
        <dbReference type="EMBL" id="QOS23073.1"/>
    </source>
</evidence>
<evidence type="ECO:0000256" key="5">
    <source>
        <dbReference type="ARBA" id="ARBA00023027"/>
    </source>
</evidence>
<feature type="binding site" evidence="9">
    <location>
        <position position="197"/>
    </location>
    <ligand>
        <name>substrate</name>
    </ligand>
</feature>
<dbReference type="InterPro" id="IPR017476">
    <property type="entry name" value="UDP-Glc/GDP-Man"/>
</dbReference>
<dbReference type="Pfam" id="PF00984">
    <property type="entry name" value="UDPG_MGDP_dh"/>
    <property type="match status" value="1"/>
</dbReference>
<dbReference type="PIRSF" id="PIRSF500134">
    <property type="entry name" value="UDPglc_DH_bac"/>
    <property type="match status" value="1"/>
</dbReference>
<proteinExistence type="inferred from homology"/>